<proteinExistence type="predicted"/>
<accession>A0AAQ0R0V1</accession>
<organism evidence="1 2">
    <name type="scientific">Lactococcus lactis</name>
    <dbReference type="NCBI Taxonomy" id="1358"/>
    <lineage>
        <taxon>Bacteria</taxon>
        <taxon>Bacillati</taxon>
        <taxon>Bacillota</taxon>
        <taxon>Bacilli</taxon>
        <taxon>Lactobacillales</taxon>
        <taxon>Streptococcaceae</taxon>
        <taxon>Lactococcus</taxon>
    </lineage>
</organism>
<sequence>MGNKIKGDSNIQNNGDGDIISSSFNNSPTTIINNWNLVENELSRTLIFDCLQIFNDSPIEANASYSLIDPAGLFEKLEKNYALKYKEYALVYSEDFNKIGEVIRDFNDSSSIVKKLIKVFVDGFDNENNGDENLKVLEKRVIKIIKSDERYEMQYDEKLEEFVISFILYGIYKCKILRNPNET</sequence>
<reference evidence="1 2" key="1">
    <citation type="submission" date="2017-04" db="EMBL/GenBank/DDBJ databases">
        <title>Kefir bacterial isolates.</title>
        <authorList>
            <person name="Kim Y."/>
            <person name="Blasche S."/>
            <person name="Patil K.R."/>
        </authorList>
    </citation>
    <scope>NUCLEOTIDE SEQUENCE [LARGE SCALE GENOMIC DNA]</scope>
    <source>
        <strain evidence="1 2">OG2</strain>
    </source>
</reference>
<protein>
    <submittedName>
        <fullName evidence="1">Uncharacterized protein</fullName>
    </submittedName>
</protein>
<dbReference type="Proteomes" id="UP000215635">
    <property type="component" value="Unassembled WGS sequence"/>
</dbReference>
<evidence type="ECO:0000313" key="1">
    <source>
        <dbReference type="EMBL" id="PAK88817.1"/>
    </source>
</evidence>
<dbReference type="AlphaFoldDB" id="A0AAQ0R0V1"/>
<gene>
    <name evidence="1" type="ORF">B8W88_07500</name>
</gene>
<name>A0AAQ0R0V1_9LACT</name>
<dbReference type="EMBL" id="NCWV01000008">
    <property type="protein sequence ID" value="PAK88817.1"/>
    <property type="molecule type" value="Genomic_DNA"/>
</dbReference>
<evidence type="ECO:0000313" key="2">
    <source>
        <dbReference type="Proteomes" id="UP000215635"/>
    </source>
</evidence>
<dbReference type="RefSeq" id="WP_095348173.1">
    <property type="nucleotide sequence ID" value="NZ_CP184687.1"/>
</dbReference>
<comment type="caution">
    <text evidence="1">The sequence shown here is derived from an EMBL/GenBank/DDBJ whole genome shotgun (WGS) entry which is preliminary data.</text>
</comment>